<name>A0A0B7FA43_THACB</name>
<feature type="chain" id="PRO_5002113775" evidence="1">
    <location>
        <begin position="21"/>
        <end position="121"/>
    </location>
</feature>
<evidence type="ECO:0000256" key="1">
    <source>
        <dbReference type="SAM" id="SignalP"/>
    </source>
</evidence>
<reference evidence="2 3" key="1">
    <citation type="submission" date="2014-11" db="EMBL/GenBank/DDBJ databases">
        <authorList>
            <person name="Wibberg Daniel"/>
        </authorList>
    </citation>
    <scope>NUCLEOTIDE SEQUENCE [LARGE SCALE GENOMIC DNA]</scope>
    <source>
        <strain evidence="2">Rhizoctonia solani AG1-IB 7/3/14</strain>
    </source>
</reference>
<protein>
    <submittedName>
        <fullName evidence="2">Uncharacterized protein</fullName>
    </submittedName>
</protein>
<feature type="signal peptide" evidence="1">
    <location>
        <begin position="1"/>
        <end position="20"/>
    </location>
</feature>
<dbReference type="Proteomes" id="UP000059188">
    <property type="component" value="Unassembled WGS sequence"/>
</dbReference>
<accession>A0A0B7FA43</accession>
<proteinExistence type="predicted"/>
<evidence type="ECO:0000313" key="2">
    <source>
        <dbReference type="EMBL" id="CEL53062.1"/>
    </source>
</evidence>
<dbReference type="AlphaFoldDB" id="A0A0B7FA43"/>
<keyword evidence="3" id="KW-1185">Reference proteome</keyword>
<evidence type="ECO:0000313" key="3">
    <source>
        <dbReference type="Proteomes" id="UP000059188"/>
    </source>
</evidence>
<keyword evidence="1" id="KW-0732">Signal</keyword>
<gene>
    <name evidence="2" type="ORF">RSOLAG1IB_06130</name>
</gene>
<dbReference type="EMBL" id="LN679110">
    <property type="protein sequence ID" value="CEL53062.1"/>
    <property type="molecule type" value="Genomic_DNA"/>
</dbReference>
<dbReference type="STRING" id="1108050.A0A0B7FA43"/>
<sequence>MQYPRFILALVAVLPSLVFAGDIKFFAEKDCGGAPSYEYDVVPCGTCITPPDESSAALVNNVSNRHLVTVYNVNDCKGNSIVLENYGSLCGVQGANKIRSVLIHCIEDSIPARHRKKSNRF</sequence>
<organism evidence="2 3">
    <name type="scientific">Thanatephorus cucumeris (strain AG1-IB / isolate 7/3/14)</name>
    <name type="common">Lettuce bottom rot fungus</name>
    <name type="synonym">Rhizoctonia solani</name>
    <dbReference type="NCBI Taxonomy" id="1108050"/>
    <lineage>
        <taxon>Eukaryota</taxon>
        <taxon>Fungi</taxon>
        <taxon>Dikarya</taxon>
        <taxon>Basidiomycota</taxon>
        <taxon>Agaricomycotina</taxon>
        <taxon>Agaricomycetes</taxon>
        <taxon>Cantharellales</taxon>
        <taxon>Ceratobasidiaceae</taxon>
        <taxon>Rhizoctonia</taxon>
        <taxon>Rhizoctonia solani AG-1</taxon>
    </lineage>
</organism>
<dbReference type="OrthoDB" id="3153469at2759"/>